<comment type="caution">
    <text evidence="2">The sequence shown here is derived from an EMBL/GenBank/DDBJ whole genome shotgun (WGS) entry which is preliminary data.</text>
</comment>
<name>A0AAV4BJY0_9GAST</name>
<feature type="transmembrane region" description="Helical" evidence="1">
    <location>
        <begin position="51"/>
        <end position="70"/>
    </location>
</feature>
<sequence length="81" mass="9008">MGAKSNKATDSSGLHSIRLDKAQGNWRILAPVSRSSDSWVPIKLVQQTRPGLPFVMPSFNIMVLAYNVAIRRRQAPLFAKD</sequence>
<reference evidence="2 3" key="1">
    <citation type="journal article" date="2021" name="Elife">
        <title>Chloroplast acquisition without the gene transfer in kleptoplastic sea slugs, Plakobranchus ocellatus.</title>
        <authorList>
            <person name="Maeda T."/>
            <person name="Takahashi S."/>
            <person name="Yoshida T."/>
            <person name="Shimamura S."/>
            <person name="Takaki Y."/>
            <person name="Nagai Y."/>
            <person name="Toyoda A."/>
            <person name="Suzuki Y."/>
            <person name="Arimoto A."/>
            <person name="Ishii H."/>
            <person name="Satoh N."/>
            <person name="Nishiyama T."/>
            <person name="Hasebe M."/>
            <person name="Maruyama T."/>
            <person name="Minagawa J."/>
            <person name="Obokata J."/>
            <person name="Shigenobu S."/>
        </authorList>
    </citation>
    <scope>NUCLEOTIDE SEQUENCE [LARGE SCALE GENOMIC DNA]</scope>
</reference>
<keyword evidence="1" id="KW-0812">Transmembrane</keyword>
<proteinExistence type="predicted"/>
<dbReference type="AlphaFoldDB" id="A0AAV4BJY0"/>
<protein>
    <submittedName>
        <fullName evidence="2">Uncharacterized protein</fullName>
    </submittedName>
</protein>
<dbReference type="Proteomes" id="UP000735302">
    <property type="component" value="Unassembled WGS sequence"/>
</dbReference>
<evidence type="ECO:0000313" key="3">
    <source>
        <dbReference type="Proteomes" id="UP000735302"/>
    </source>
</evidence>
<keyword evidence="1" id="KW-1133">Transmembrane helix</keyword>
<gene>
    <name evidence="2" type="ORF">PoB_005014100</name>
</gene>
<organism evidence="2 3">
    <name type="scientific">Plakobranchus ocellatus</name>
    <dbReference type="NCBI Taxonomy" id="259542"/>
    <lineage>
        <taxon>Eukaryota</taxon>
        <taxon>Metazoa</taxon>
        <taxon>Spiralia</taxon>
        <taxon>Lophotrochozoa</taxon>
        <taxon>Mollusca</taxon>
        <taxon>Gastropoda</taxon>
        <taxon>Heterobranchia</taxon>
        <taxon>Euthyneura</taxon>
        <taxon>Panpulmonata</taxon>
        <taxon>Sacoglossa</taxon>
        <taxon>Placobranchoidea</taxon>
        <taxon>Plakobranchidae</taxon>
        <taxon>Plakobranchus</taxon>
    </lineage>
</organism>
<evidence type="ECO:0000256" key="1">
    <source>
        <dbReference type="SAM" id="Phobius"/>
    </source>
</evidence>
<evidence type="ECO:0000313" key="2">
    <source>
        <dbReference type="EMBL" id="GFO23636.1"/>
    </source>
</evidence>
<keyword evidence="3" id="KW-1185">Reference proteome</keyword>
<accession>A0AAV4BJY0</accession>
<dbReference type="EMBL" id="BLXT01005511">
    <property type="protein sequence ID" value="GFO23636.1"/>
    <property type="molecule type" value="Genomic_DNA"/>
</dbReference>
<keyword evidence="1" id="KW-0472">Membrane</keyword>